<evidence type="ECO:0000256" key="4">
    <source>
        <dbReference type="ARBA" id="ARBA00022475"/>
    </source>
</evidence>
<accession>A0ABS2N152</accession>
<evidence type="ECO:0000256" key="1">
    <source>
        <dbReference type="ARBA" id="ARBA00004651"/>
    </source>
</evidence>
<name>A0ABS2N152_9BACI</name>
<feature type="transmembrane region" description="Helical" evidence="8">
    <location>
        <begin position="134"/>
        <end position="153"/>
    </location>
</feature>
<evidence type="ECO:0000256" key="2">
    <source>
        <dbReference type="ARBA" id="ARBA00010199"/>
    </source>
</evidence>
<evidence type="ECO:0000256" key="7">
    <source>
        <dbReference type="ARBA" id="ARBA00023136"/>
    </source>
</evidence>
<keyword evidence="10" id="KW-1185">Reference proteome</keyword>
<feature type="transmembrane region" description="Helical" evidence="8">
    <location>
        <begin position="284"/>
        <end position="303"/>
    </location>
</feature>
<feature type="transmembrane region" description="Helical" evidence="8">
    <location>
        <begin position="194"/>
        <end position="218"/>
    </location>
</feature>
<protein>
    <submittedName>
        <fullName evidence="9">MATE family efflux protein</fullName>
    </submittedName>
</protein>
<feature type="transmembrane region" description="Helical" evidence="8">
    <location>
        <begin position="324"/>
        <end position="347"/>
    </location>
</feature>
<feature type="transmembrane region" description="Helical" evidence="8">
    <location>
        <begin position="353"/>
        <end position="370"/>
    </location>
</feature>
<feature type="transmembrane region" description="Helical" evidence="8">
    <location>
        <begin position="165"/>
        <end position="188"/>
    </location>
</feature>
<evidence type="ECO:0000256" key="3">
    <source>
        <dbReference type="ARBA" id="ARBA00022448"/>
    </source>
</evidence>
<dbReference type="Proteomes" id="UP001296943">
    <property type="component" value="Unassembled WGS sequence"/>
</dbReference>
<evidence type="ECO:0000256" key="5">
    <source>
        <dbReference type="ARBA" id="ARBA00022692"/>
    </source>
</evidence>
<comment type="similarity">
    <text evidence="2">Belongs to the multi antimicrobial extrusion (MATE) (TC 2.A.66.1) family.</text>
</comment>
<evidence type="ECO:0000256" key="6">
    <source>
        <dbReference type="ARBA" id="ARBA00022989"/>
    </source>
</evidence>
<keyword evidence="7 8" id="KW-0472">Membrane</keyword>
<keyword evidence="3" id="KW-0813">Transport</keyword>
<feature type="transmembrane region" description="Helical" evidence="8">
    <location>
        <begin position="93"/>
        <end position="114"/>
    </location>
</feature>
<organism evidence="9 10">
    <name type="scientific">Aquibacillus albus</name>
    <dbReference type="NCBI Taxonomy" id="1168171"/>
    <lineage>
        <taxon>Bacteria</taxon>
        <taxon>Bacillati</taxon>
        <taxon>Bacillota</taxon>
        <taxon>Bacilli</taxon>
        <taxon>Bacillales</taxon>
        <taxon>Bacillaceae</taxon>
        <taxon>Aquibacillus</taxon>
    </lineage>
</organism>
<dbReference type="InterPro" id="IPR002528">
    <property type="entry name" value="MATE_fam"/>
</dbReference>
<gene>
    <name evidence="9" type="ORF">JOC48_002365</name>
</gene>
<dbReference type="RefSeq" id="WP_204499848.1">
    <property type="nucleotide sequence ID" value="NZ_JAFBDR010000012.1"/>
</dbReference>
<feature type="transmembrane region" description="Helical" evidence="8">
    <location>
        <begin position="48"/>
        <end position="81"/>
    </location>
</feature>
<evidence type="ECO:0000313" key="10">
    <source>
        <dbReference type="Proteomes" id="UP001296943"/>
    </source>
</evidence>
<keyword evidence="5 8" id="KW-0812">Transmembrane</keyword>
<comment type="subcellular location">
    <subcellularLocation>
        <location evidence="1">Cell membrane</location>
        <topology evidence="1">Multi-pass membrane protein</topology>
    </subcellularLocation>
</comment>
<evidence type="ECO:0000313" key="9">
    <source>
        <dbReference type="EMBL" id="MBM7571864.1"/>
    </source>
</evidence>
<keyword evidence="4" id="KW-1003">Cell membrane</keyword>
<dbReference type="EMBL" id="JAFBDR010000012">
    <property type="protein sequence ID" value="MBM7571864.1"/>
    <property type="molecule type" value="Genomic_DNA"/>
</dbReference>
<dbReference type="InterPro" id="IPR048279">
    <property type="entry name" value="MdtK-like"/>
</dbReference>
<dbReference type="NCBIfam" id="TIGR00797">
    <property type="entry name" value="matE"/>
    <property type="match status" value="1"/>
</dbReference>
<evidence type="ECO:0000256" key="8">
    <source>
        <dbReference type="SAM" id="Phobius"/>
    </source>
</evidence>
<reference evidence="9 10" key="1">
    <citation type="submission" date="2021-01" db="EMBL/GenBank/DDBJ databases">
        <title>Genomic Encyclopedia of Type Strains, Phase IV (KMG-IV): sequencing the most valuable type-strain genomes for metagenomic binning, comparative biology and taxonomic classification.</title>
        <authorList>
            <person name="Goeker M."/>
        </authorList>
    </citation>
    <scope>NUCLEOTIDE SEQUENCE [LARGE SCALE GENOMIC DNA]</scope>
    <source>
        <strain evidence="9 10">DSM 23711</strain>
    </source>
</reference>
<dbReference type="PIRSF" id="PIRSF006603">
    <property type="entry name" value="DinF"/>
    <property type="match status" value="1"/>
</dbReference>
<proteinExistence type="inferred from homology"/>
<dbReference type="Pfam" id="PF01554">
    <property type="entry name" value="MatE"/>
    <property type="match status" value="2"/>
</dbReference>
<sequence length="462" mass="51345">MTNVNQTTSTLKKNTLFAITWPIFIEVSLQMLMRFSDVFMLSFVSDDAVAAIGVVNQIMGFTFVLFNFTAMGSGVVVSQYVGAKKPKEISDTVIHAIVINLLFGIFISSLIIMFRYQFLDLFNLSSSLVAFADIYMIVVGGTLFTQAMVLTINSILQAKGFTQTVMYVAIGMNLLNILGNYLFIFGVFGVPQLGVTGVAISTAVCRAAAMVVLFMLLYRSLDVKIKWQDMFRLNTYFTKKIMKIGVPAAGEHLSYNTSQIIITVFITMLGATALATRVYTQNLILLITVFSMSISKGTQIYIGQLVGAGKIEEAYHQLFRSLKFALSLAIVTACLFALLGKPLFNLFTTDTDIIYIGSILLLIGIILEPGRTFNHITMSGLRASGDATFPMMMGIVSMWGISVPLSYLFGITLGYGLIGMWFAFVIDEWVRGIVMLFRWKSRKWEGMAVVERNNKQKEVREM</sequence>
<dbReference type="PANTHER" id="PTHR42925:SF1">
    <property type="entry name" value="VIRULENCE FACTOR MVIN"/>
    <property type="match status" value="1"/>
</dbReference>
<keyword evidence="6 8" id="KW-1133">Transmembrane helix</keyword>
<dbReference type="CDD" id="cd13134">
    <property type="entry name" value="MATE_like_8"/>
    <property type="match status" value="1"/>
</dbReference>
<feature type="transmembrane region" description="Helical" evidence="8">
    <location>
        <begin position="16"/>
        <end position="36"/>
    </location>
</feature>
<dbReference type="PANTHER" id="PTHR42925">
    <property type="entry name" value="MULTIDRUG AND TOXIN EFFLUX PROTEIN MATE FAMILY"/>
    <property type="match status" value="1"/>
</dbReference>
<comment type="caution">
    <text evidence="9">The sequence shown here is derived from an EMBL/GenBank/DDBJ whole genome shotgun (WGS) entry which is preliminary data.</text>
</comment>
<dbReference type="InterPro" id="IPR047135">
    <property type="entry name" value="YsiQ"/>
</dbReference>